<dbReference type="SUPFAM" id="SSF55797">
    <property type="entry name" value="PR-1-like"/>
    <property type="match status" value="1"/>
</dbReference>
<comment type="subcellular location">
    <subcellularLocation>
        <location evidence="1">Secreted</location>
    </subcellularLocation>
</comment>
<dbReference type="Pfam" id="PF00188">
    <property type="entry name" value="CAP"/>
    <property type="match status" value="1"/>
</dbReference>
<feature type="domain" description="SCP" evidence="4">
    <location>
        <begin position="36"/>
        <end position="220"/>
    </location>
</feature>
<name>A0ABN8IK37_9NEOP</name>
<dbReference type="InterPro" id="IPR002413">
    <property type="entry name" value="V5_allergen-like"/>
</dbReference>
<organism evidence="5 6">
    <name type="scientific">Iphiclides podalirius</name>
    <name type="common">scarce swallowtail</name>
    <dbReference type="NCBI Taxonomy" id="110791"/>
    <lineage>
        <taxon>Eukaryota</taxon>
        <taxon>Metazoa</taxon>
        <taxon>Ecdysozoa</taxon>
        <taxon>Arthropoda</taxon>
        <taxon>Hexapoda</taxon>
        <taxon>Insecta</taxon>
        <taxon>Pterygota</taxon>
        <taxon>Neoptera</taxon>
        <taxon>Endopterygota</taxon>
        <taxon>Lepidoptera</taxon>
        <taxon>Glossata</taxon>
        <taxon>Ditrysia</taxon>
        <taxon>Papilionoidea</taxon>
        <taxon>Papilionidae</taxon>
        <taxon>Papilioninae</taxon>
        <taxon>Iphiclides</taxon>
    </lineage>
</organism>
<feature type="region of interest" description="Disordered" evidence="3">
    <location>
        <begin position="477"/>
        <end position="503"/>
    </location>
</feature>
<feature type="non-terminal residue" evidence="5">
    <location>
        <position position="503"/>
    </location>
</feature>
<dbReference type="EMBL" id="OW152838">
    <property type="protein sequence ID" value="CAH2059558.1"/>
    <property type="molecule type" value="Genomic_DNA"/>
</dbReference>
<evidence type="ECO:0000256" key="2">
    <source>
        <dbReference type="ARBA" id="ARBA00022525"/>
    </source>
</evidence>
<evidence type="ECO:0000313" key="6">
    <source>
        <dbReference type="Proteomes" id="UP000837857"/>
    </source>
</evidence>
<keyword evidence="6" id="KW-1185">Reference proteome</keyword>
<dbReference type="PRINTS" id="PR00838">
    <property type="entry name" value="V5ALLERGEN"/>
</dbReference>
<gene>
    <name evidence="5" type="ORF">IPOD504_LOCUS10923</name>
</gene>
<dbReference type="InterPro" id="IPR014044">
    <property type="entry name" value="CAP_dom"/>
</dbReference>
<dbReference type="SMART" id="SM00198">
    <property type="entry name" value="SCP"/>
    <property type="match status" value="1"/>
</dbReference>
<dbReference type="CDD" id="cd05380">
    <property type="entry name" value="CAP_euk"/>
    <property type="match status" value="1"/>
</dbReference>
<evidence type="ECO:0000256" key="3">
    <source>
        <dbReference type="SAM" id="MobiDB-lite"/>
    </source>
</evidence>
<evidence type="ECO:0000259" key="4">
    <source>
        <dbReference type="SMART" id="SM00198"/>
    </source>
</evidence>
<proteinExistence type="predicted"/>
<dbReference type="Gene3D" id="3.40.33.10">
    <property type="entry name" value="CAP"/>
    <property type="match status" value="1"/>
</dbReference>
<feature type="compositionally biased region" description="Basic and acidic residues" evidence="3">
    <location>
        <begin position="483"/>
        <end position="496"/>
    </location>
</feature>
<evidence type="ECO:0000313" key="5">
    <source>
        <dbReference type="EMBL" id="CAH2059558.1"/>
    </source>
</evidence>
<sequence>MEYCKEGTHVMCMFYDKDREMGPHCLNSQNITITPVLASKLLEISNAIRSKLALGKEKGSGGQPLPRAYGMLRLQWDEELATFAQVLANQCILRHDICRASKNFANPGQTAGRVRYTYPDWKPITNAFTGVTAQEPRLNTEKLMYAIKQSAKSWYLQKAGVTQDMILKYPDWVQHPTKRDGKLYLEMVTGHATHMGCGMSAYTEYTYKNNNAALNYNSVEVICNFSARPAPGTSVYYTQPPPNATPGSPCGCPLGYDDDEDCLCNENPNYKPTPKPKIRSCSGKNCVPSIVLLPIIAMEDATPNQLKRYNNETQDQLNHMEIFNNDNSVNNGAVKEGYSRNTFDETLREARINLQKARKPTHNDLWKVQHQYTPKNPLISENGQQAQSINKGLNHVRPSAKQQSKLSIFSKSNTFELPLKGQIIKDNKSFRKLECTDIATSSRLALSKDLHVKEIASSKRDIMELLKLQDLLVAPLPKLKRSPRSDEERKCPEPFAKRGFNRK</sequence>
<protein>
    <recommendedName>
        <fullName evidence="4">SCP domain-containing protein</fullName>
    </recommendedName>
</protein>
<dbReference type="InterPro" id="IPR035940">
    <property type="entry name" value="CAP_sf"/>
</dbReference>
<accession>A0ABN8IK37</accession>
<reference evidence="5" key="1">
    <citation type="submission" date="2022-03" db="EMBL/GenBank/DDBJ databases">
        <authorList>
            <person name="Martin H S."/>
        </authorList>
    </citation>
    <scope>NUCLEOTIDE SEQUENCE</scope>
</reference>
<keyword evidence="2" id="KW-0964">Secreted</keyword>
<evidence type="ECO:0000256" key="1">
    <source>
        <dbReference type="ARBA" id="ARBA00004613"/>
    </source>
</evidence>
<dbReference type="Proteomes" id="UP000837857">
    <property type="component" value="Chromosome 26"/>
</dbReference>